<reference evidence="3 4" key="1">
    <citation type="submission" date="2024-03" db="EMBL/GenBank/DDBJ databases">
        <title>Sulfurimonas sp. HSL3-1.</title>
        <authorList>
            <person name="Wang S."/>
        </authorList>
    </citation>
    <scope>NUCLEOTIDE SEQUENCE [LARGE SCALE GENOMIC DNA]</scope>
    <source>
        <strain evidence="3 4">HSL3-1</strain>
    </source>
</reference>
<protein>
    <submittedName>
        <fullName evidence="3">Porin</fullName>
    </submittedName>
</protein>
<dbReference type="Proteomes" id="UP001447842">
    <property type="component" value="Chromosome"/>
</dbReference>
<keyword evidence="2" id="KW-0732">Signal</keyword>
<sequence length="373" mass="40506">MRRLKLQGTLLLSLVTVLTAQDDIAQLREEIVSLKTSVAELQRSQETNADAAFTLSGYAAAGYAYAEHTNGGFDLVQFSPIFQYAYTDLVLFTGELETKMNDDLETSVELEYASASIFLNDYMVLVAGKFLSPLGQFRQNLHPSWINKLPTEPIGFGEDGAAPISFTGLGLRGGIPLGALQSNYTLFVANAPVLELADDNNTSIGAIAAEGPTSSDTAGYTVGLRYAIDPLPNCEIGVSSAYGKAALEGESKRDYSVFDADLSWHYDGADLKAEYSQQKVGKLGSSIAPAAFTWKAWYAQLAYQFGALPVEPVVRYGAFRPADFDLDRDQVSVGLNYLFAPSVIAKVAYEFNNADKAPEYDDNRLLAQFAFGF</sequence>
<gene>
    <name evidence="3" type="ORF">WCY31_01665</name>
</gene>
<feature type="coiled-coil region" evidence="1">
    <location>
        <begin position="17"/>
        <end position="44"/>
    </location>
</feature>
<feature type="chain" id="PRO_5045821083" evidence="2">
    <location>
        <begin position="21"/>
        <end position="373"/>
    </location>
</feature>
<proteinExistence type="predicted"/>
<evidence type="ECO:0000256" key="1">
    <source>
        <dbReference type="SAM" id="Coils"/>
    </source>
</evidence>
<accession>A0ABZ3HA73</accession>
<dbReference type="InterPro" id="IPR023614">
    <property type="entry name" value="Porin_dom_sf"/>
</dbReference>
<dbReference type="SUPFAM" id="SSF56935">
    <property type="entry name" value="Porins"/>
    <property type="match status" value="1"/>
</dbReference>
<evidence type="ECO:0000256" key="2">
    <source>
        <dbReference type="SAM" id="SignalP"/>
    </source>
</evidence>
<dbReference type="RefSeq" id="WP_345972903.1">
    <property type="nucleotide sequence ID" value="NZ_CP147920.1"/>
</dbReference>
<feature type="signal peptide" evidence="2">
    <location>
        <begin position="1"/>
        <end position="20"/>
    </location>
</feature>
<dbReference type="Gene3D" id="2.40.160.10">
    <property type="entry name" value="Porin"/>
    <property type="match status" value="1"/>
</dbReference>
<evidence type="ECO:0000313" key="3">
    <source>
        <dbReference type="EMBL" id="XAU15420.1"/>
    </source>
</evidence>
<dbReference type="EMBL" id="CP147920">
    <property type="protein sequence ID" value="XAU15420.1"/>
    <property type="molecule type" value="Genomic_DNA"/>
</dbReference>
<name>A0ABZ3HA73_9BACT</name>
<keyword evidence="4" id="KW-1185">Reference proteome</keyword>
<organism evidence="3 4">
    <name type="scientific">Sulfurimonas diazotrophicus</name>
    <dbReference type="NCBI Taxonomy" id="3131939"/>
    <lineage>
        <taxon>Bacteria</taxon>
        <taxon>Pseudomonadati</taxon>
        <taxon>Campylobacterota</taxon>
        <taxon>Epsilonproteobacteria</taxon>
        <taxon>Campylobacterales</taxon>
        <taxon>Sulfurimonadaceae</taxon>
        <taxon>Sulfurimonas</taxon>
    </lineage>
</organism>
<keyword evidence="1" id="KW-0175">Coiled coil</keyword>
<evidence type="ECO:0000313" key="4">
    <source>
        <dbReference type="Proteomes" id="UP001447842"/>
    </source>
</evidence>